<keyword evidence="2" id="KW-1185">Reference proteome</keyword>
<protein>
    <submittedName>
        <fullName evidence="1">Uncharacterized protein</fullName>
    </submittedName>
</protein>
<proteinExistence type="predicted"/>
<reference evidence="2" key="1">
    <citation type="submission" date="2016-06" db="EMBL/GenBank/DDBJ databases">
        <title>Parallel loss of symbiosis genes in relatives of nitrogen-fixing non-legume Parasponia.</title>
        <authorList>
            <person name="Van Velzen R."/>
            <person name="Holmer R."/>
            <person name="Bu F."/>
            <person name="Rutten L."/>
            <person name="Van Zeijl A."/>
            <person name="Liu W."/>
            <person name="Santuari L."/>
            <person name="Cao Q."/>
            <person name="Sharma T."/>
            <person name="Shen D."/>
            <person name="Roswanjaya Y."/>
            <person name="Wardhani T."/>
            <person name="Kalhor M.S."/>
            <person name="Jansen J."/>
            <person name="Van den Hoogen J."/>
            <person name="Gungor B."/>
            <person name="Hartog M."/>
            <person name="Hontelez J."/>
            <person name="Verver J."/>
            <person name="Yang W.-C."/>
            <person name="Schijlen E."/>
            <person name="Repin R."/>
            <person name="Schilthuizen M."/>
            <person name="Schranz E."/>
            <person name="Heidstra R."/>
            <person name="Miyata K."/>
            <person name="Fedorova E."/>
            <person name="Kohlen W."/>
            <person name="Bisseling T."/>
            <person name="Smit S."/>
            <person name="Geurts R."/>
        </authorList>
    </citation>
    <scope>NUCLEOTIDE SEQUENCE [LARGE SCALE GENOMIC DNA]</scope>
    <source>
        <strain evidence="2">cv. RG33-2</strain>
    </source>
</reference>
<gene>
    <name evidence="1" type="ORF">TorRG33x02_265190</name>
</gene>
<name>A0A2P5D1G7_TREOI</name>
<comment type="caution">
    <text evidence="1">The sequence shown here is derived from an EMBL/GenBank/DDBJ whole genome shotgun (WGS) entry which is preliminary data.</text>
</comment>
<dbReference type="AlphaFoldDB" id="A0A2P5D1G7"/>
<dbReference type="InParanoid" id="A0A2P5D1G7"/>
<evidence type="ECO:0000313" key="1">
    <source>
        <dbReference type="EMBL" id="PON67151.1"/>
    </source>
</evidence>
<organism evidence="1 2">
    <name type="scientific">Trema orientale</name>
    <name type="common">Charcoal tree</name>
    <name type="synonym">Celtis orientalis</name>
    <dbReference type="NCBI Taxonomy" id="63057"/>
    <lineage>
        <taxon>Eukaryota</taxon>
        <taxon>Viridiplantae</taxon>
        <taxon>Streptophyta</taxon>
        <taxon>Embryophyta</taxon>
        <taxon>Tracheophyta</taxon>
        <taxon>Spermatophyta</taxon>
        <taxon>Magnoliopsida</taxon>
        <taxon>eudicotyledons</taxon>
        <taxon>Gunneridae</taxon>
        <taxon>Pentapetalae</taxon>
        <taxon>rosids</taxon>
        <taxon>fabids</taxon>
        <taxon>Rosales</taxon>
        <taxon>Cannabaceae</taxon>
        <taxon>Trema</taxon>
    </lineage>
</organism>
<evidence type="ECO:0000313" key="2">
    <source>
        <dbReference type="Proteomes" id="UP000237000"/>
    </source>
</evidence>
<sequence length="73" mass="7734">MVEASNLVREEAADADVIGLPELVVADVAKILAVLRVGIARTSILRYPGGSSFSGSAVRLSLRSCYLGRPFDN</sequence>
<dbReference type="EMBL" id="JXTC01000306">
    <property type="protein sequence ID" value="PON67151.1"/>
    <property type="molecule type" value="Genomic_DNA"/>
</dbReference>
<accession>A0A2P5D1G7</accession>
<dbReference type="Proteomes" id="UP000237000">
    <property type="component" value="Unassembled WGS sequence"/>
</dbReference>